<evidence type="ECO:0000256" key="1">
    <source>
        <dbReference type="PROSITE-ProRule" id="PRU00285"/>
    </source>
</evidence>
<name>A0A6L5XZC5_9FIRM</name>
<evidence type="ECO:0000256" key="2">
    <source>
        <dbReference type="RuleBase" id="RU003616"/>
    </source>
</evidence>
<protein>
    <submittedName>
        <fullName evidence="4">Hsp20/alpha crystallin family protein</fullName>
    </submittedName>
</protein>
<reference evidence="4 5" key="1">
    <citation type="submission" date="2019-08" db="EMBL/GenBank/DDBJ databases">
        <title>In-depth cultivation of the pig gut microbiome towards novel bacterial diversity and tailored functional studies.</title>
        <authorList>
            <person name="Wylensek D."/>
            <person name="Hitch T.C.A."/>
            <person name="Clavel T."/>
        </authorList>
    </citation>
    <scope>NUCLEOTIDE SEQUENCE [LARGE SCALE GENOMIC DNA]</scope>
    <source>
        <strain evidence="4 5">WCA-693-APC-MOT-I</strain>
    </source>
</reference>
<dbReference type="CDD" id="cd06471">
    <property type="entry name" value="ACD_LpsHSP_like"/>
    <property type="match status" value="1"/>
</dbReference>
<organism evidence="4 5">
    <name type="scientific">Velocimicrobium porci</name>
    <dbReference type="NCBI Taxonomy" id="2606634"/>
    <lineage>
        <taxon>Bacteria</taxon>
        <taxon>Bacillati</taxon>
        <taxon>Bacillota</taxon>
        <taxon>Clostridia</taxon>
        <taxon>Lachnospirales</taxon>
        <taxon>Lachnospiraceae</taxon>
        <taxon>Velocimicrobium</taxon>
    </lineage>
</organism>
<gene>
    <name evidence="4" type="ORF">FYJ58_08515</name>
</gene>
<dbReference type="InterPro" id="IPR002068">
    <property type="entry name" value="A-crystallin/Hsp20_dom"/>
</dbReference>
<evidence type="ECO:0000313" key="4">
    <source>
        <dbReference type="EMBL" id="MSS63917.1"/>
    </source>
</evidence>
<dbReference type="RefSeq" id="WP_154519323.1">
    <property type="nucleotide sequence ID" value="NZ_VUMT01000011.1"/>
</dbReference>
<dbReference type="Gene3D" id="2.60.40.790">
    <property type="match status" value="1"/>
</dbReference>
<evidence type="ECO:0000313" key="5">
    <source>
        <dbReference type="Proteomes" id="UP000482209"/>
    </source>
</evidence>
<dbReference type="EMBL" id="VUMT01000011">
    <property type="protein sequence ID" value="MSS63917.1"/>
    <property type="molecule type" value="Genomic_DNA"/>
</dbReference>
<feature type="domain" description="SHSP" evidence="3">
    <location>
        <begin position="37"/>
        <end position="152"/>
    </location>
</feature>
<comment type="similarity">
    <text evidence="1 2">Belongs to the small heat shock protein (HSP20) family.</text>
</comment>
<sequence length="153" mass="17674">MMMPSIFGENLFDDMMDFSFDFPWEKEFFGKRNPLYGKHAKNLMKTDVKETDNSYEVDIDLPGFKKDEISAKLENGYLTISAAKGLDKEEQDDDGTYIRKERYSGQCARAFYVGNTIKEEDIHAKYEDGILRLTIPKKTPEKIENKGYIAIEG</sequence>
<evidence type="ECO:0000259" key="3">
    <source>
        <dbReference type="PROSITE" id="PS01031"/>
    </source>
</evidence>
<comment type="caution">
    <text evidence="4">The sequence shown here is derived from an EMBL/GenBank/DDBJ whole genome shotgun (WGS) entry which is preliminary data.</text>
</comment>
<keyword evidence="5" id="KW-1185">Reference proteome</keyword>
<dbReference type="Proteomes" id="UP000482209">
    <property type="component" value="Unassembled WGS sequence"/>
</dbReference>
<dbReference type="Pfam" id="PF00011">
    <property type="entry name" value="HSP20"/>
    <property type="match status" value="1"/>
</dbReference>
<dbReference type="SUPFAM" id="SSF49764">
    <property type="entry name" value="HSP20-like chaperones"/>
    <property type="match status" value="1"/>
</dbReference>
<dbReference type="PANTHER" id="PTHR11527">
    <property type="entry name" value="HEAT-SHOCK PROTEIN 20 FAMILY MEMBER"/>
    <property type="match status" value="1"/>
</dbReference>
<accession>A0A6L5XZC5</accession>
<proteinExistence type="inferred from homology"/>
<dbReference type="PROSITE" id="PS01031">
    <property type="entry name" value="SHSP"/>
    <property type="match status" value="1"/>
</dbReference>
<dbReference type="InterPro" id="IPR031107">
    <property type="entry name" value="Small_HSP"/>
</dbReference>
<dbReference type="AlphaFoldDB" id="A0A6L5XZC5"/>
<dbReference type="InterPro" id="IPR008978">
    <property type="entry name" value="HSP20-like_chaperone"/>
</dbReference>